<dbReference type="EMBL" id="AZFH01000068">
    <property type="protein sequence ID" value="KRL80172.1"/>
    <property type="molecule type" value="Genomic_DNA"/>
</dbReference>
<dbReference type="AlphaFoldDB" id="A0A0R1TFU4"/>
<proteinExistence type="predicted"/>
<dbReference type="PATRIC" id="fig|1423740.3.peg.111"/>
<protein>
    <submittedName>
        <fullName evidence="1">Uncharacterized protein</fullName>
    </submittedName>
</protein>
<sequence length="64" mass="7179">MATNYQKQLEDLRDGKISELEVSPEEFMAFQKILMGFAQRKSIVGIAKRGGGAKYVAAQKEKED</sequence>
<gene>
    <name evidence="1" type="ORF">FC36_GL000106</name>
</gene>
<dbReference type="OrthoDB" id="2146345at2"/>
<dbReference type="STRING" id="1423740.FC36_GL000106"/>
<dbReference type="Proteomes" id="UP000051048">
    <property type="component" value="Unassembled WGS sequence"/>
</dbReference>
<name>A0A0R1TFU4_9LACO</name>
<accession>A0A0R1TFU4</accession>
<evidence type="ECO:0000313" key="1">
    <source>
        <dbReference type="EMBL" id="KRL80172.1"/>
    </source>
</evidence>
<reference evidence="1 2" key="1">
    <citation type="journal article" date="2015" name="Genome Announc.">
        <title>Expanding the biotechnology potential of lactobacilli through comparative genomics of 213 strains and associated genera.</title>
        <authorList>
            <person name="Sun Z."/>
            <person name="Harris H.M."/>
            <person name="McCann A."/>
            <person name="Guo C."/>
            <person name="Argimon S."/>
            <person name="Zhang W."/>
            <person name="Yang X."/>
            <person name="Jeffery I.B."/>
            <person name="Cooney J.C."/>
            <person name="Kagawa T.F."/>
            <person name="Liu W."/>
            <person name="Song Y."/>
            <person name="Salvetti E."/>
            <person name="Wrobel A."/>
            <person name="Rasinkangas P."/>
            <person name="Parkhill J."/>
            <person name="Rea M.C."/>
            <person name="O'Sullivan O."/>
            <person name="Ritari J."/>
            <person name="Douillard F.P."/>
            <person name="Paul Ross R."/>
            <person name="Yang R."/>
            <person name="Briner A.E."/>
            <person name="Felis G.E."/>
            <person name="de Vos W.M."/>
            <person name="Barrangou R."/>
            <person name="Klaenhammer T.R."/>
            <person name="Caufield P.W."/>
            <person name="Cui Y."/>
            <person name="Zhang H."/>
            <person name="O'Toole P.W."/>
        </authorList>
    </citation>
    <scope>NUCLEOTIDE SEQUENCE [LARGE SCALE GENOMIC DNA]</scope>
    <source>
        <strain evidence="1 2">DSM 15833</strain>
    </source>
</reference>
<comment type="caution">
    <text evidence="1">The sequence shown here is derived from an EMBL/GenBank/DDBJ whole genome shotgun (WGS) entry which is preliminary data.</text>
</comment>
<dbReference type="RefSeq" id="WP_023860184.1">
    <property type="nucleotide sequence ID" value="NZ_AZFH01000068.1"/>
</dbReference>
<evidence type="ECO:0000313" key="2">
    <source>
        <dbReference type="Proteomes" id="UP000051048"/>
    </source>
</evidence>
<organism evidence="1 2">
    <name type="scientific">Ligilactobacillus equi DSM 15833 = JCM 10991</name>
    <dbReference type="NCBI Taxonomy" id="1423740"/>
    <lineage>
        <taxon>Bacteria</taxon>
        <taxon>Bacillati</taxon>
        <taxon>Bacillota</taxon>
        <taxon>Bacilli</taxon>
        <taxon>Lactobacillales</taxon>
        <taxon>Lactobacillaceae</taxon>
        <taxon>Ligilactobacillus</taxon>
    </lineage>
</organism>